<dbReference type="AlphaFoldDB" id="A0A8J5QY46"/>
<sequence>MQSILKAQHQLSTDTSKHRLAAAALPDHRAILSLLRRHLSLHSSINIISLEQRQRCKQERQAFPLVRLPKEIERTIEVIAVISEKIFAGFAQV</sequence>
<reference evidence="1" key="1">
    <citation type="journal article" date="2021" name="bioRxiv">
        <title>Whole Genome Assembly and Annotation of Northern Wild Rice, Zizania palustris L., Supports a Whole Genome Duplication in the Zizania Genus.</title>
        <authorList>
            <person name="Haas M."/>
            <person name="Kono T."/>
            <person name="Macchietto M."/>
            <person name="Millas R."/>
            <person name="McGilp L."/>
            <person name="Shao M."/>
            <person name="Duquette J."/>
            <person name="Hirsch C.N."/>
            <person name="Kimball J."/>
        </authorList>
    </citation>
    <scope>NUCLEOTIDE SEQUENCE</scope>
    <source>
        <tissue evidence="1">Fresh leaf tissue</tissue>
    </source>
</reference>
<protein>
    <submittedName>
        <fullName evidence="1">Uncharacterized protein</fullName>
    </submittedName>
</protein>
<comment type="caution">
    <text evidence="1">The sequence shown here is derived from an EMBL/GenBank/DDBJ whole genome shotgun (WGS) entry which is preliminary data.</text>
</comment>
<reference evidence="1" key="2">
    <citation type="submission" date="2021-02" db="EMBL/GenBank/DDBJ databases">
        <authorList>
            <person name="Kimball J.A."/>
            <person name="Haas M.W."/>
            <person name="Macchietto M."/>
            <person name="Kono T."/>
            <person name="Duquette J."/>
            <person name="Shao M."/>
        </authorList>
    </citation>
    <scope>NUCLEOTIDE SEQUENCE</scope>
    <source>
        <tissue evidence="1">Fresh leaf tissue</tissue>
    </source>
</reference>
<keyword evidence="3" id="KW-1185">Reference proteome</keyword>
<name>A0A8J5QY46_ZIZPA</name>
<evidence type="ECO:0000313" key="2">
    <source>
        <dbReference type="EMBL" id="KAG8069481.1"/>
    </source>
</evidence>
<evidence type="ECO:0000313" key="3">
    <source>
        <dbReference type="Proteomes" id="UP000729402"/>
    </source>
</evidence>
<organism evidence="1 3">
    <name type="scientific">Zizania palustris</name>
    <name type="common">Northern wild rice</name>
    <dbReference type="NCBI Taxonomy" id="103762"/>
    <lineage>
        <taxon>Eukaryota</taxon>
        <taxon>Viridiplantae</taxon>
        <taxon>Streptophyta</taxon>
        <taxon>Embryophyta</taxon>
        <taxon>Tracheophyta</taxon>
        <taxon>Spermatophyta</taxon>
        <taxon>Magnoliopsida</taxon>
        <taxon>Liliopsida</taxon>
        <taxon>Poales</taxon>
        <taxon>Poaceae</taxon>
        <taxon>BOP clade</taxon>
        <taxon>Oryzoideae</taxon>
        <taxon>Oryzeae</taxon>
        <taxon>Zizaniinae</taxon>
        <taxon>Zizania</taxon>
    </lineage>
</organism>
<gene>
    <name evidence="2" type="ORF">GUJ93_ZPchr0006g45325</name>
    <name evidence="1" type="ORF">GUJ93_ZPchr0008g12359</name>
</gene>
<accession>A0A8J5QY46</accession>
<evidence type="ECO:0000313" key="1">
    <source>
        <dbReference type="EMBL" id="KAG8046385.1"/>
    </source>
</evidence>
<dbReference type="EMBL" id="JAAALK010000283">
    <property type="protein sequence ID" value="KAG8069481.1"/>
    <property type="molecule type" value="Genomic_DNA"/>
</dbReference>
<proteinExistence type="predicted"/>
<dbReference type="Proteomes" id="UP000729402">
    <property type="component" value="Unassembled WGS sequence"/>
</dbReference>
<dbReference type="EMBL" id="JAAALK010000290">
    <property type="protein sequence ID" value="KAG8046385.1"/>
    <property type="molecule type" value="Genomic_DNA"/>
</dbReference>